<dbReference type="Pfam" id="PF13160">
    <property type="entry name" value="DUF3995"/>
    <property type="match status" value="1"/>
</dbReference>
<dbReference type="Proteomes" id="UP000198302">
    <property type="component" value="Unassembled WGS sequence"/>
</dbReference>
<evidence type="ECO:0000313" key="4">
    <source>
        <dbReference type="Proteomes" id="UP000032061"/>
    </source>
</evidence>
<dbReference type="EMBL" id="MUGX01000009">
    <property type="protein sequence ID" value="OXA89168.1"/>
    <property type="molecule type" value="Genomic_DNA"/>
</dbReference>
<keyword evidence="1" id="KW-1133">Transmembrane helix</keyword>
<feature type="transmembrane region" description="Helical" evidence="1">
    <location>
        <begin position="83"/>
        <end position="101"/>
    </location>
</feature>
<gene>
    <name evidence="3" type="ORF">B0A73_06225</name>
    <name evidence="2" type="ORF">IW18_11390</name>
</gene>
<accession>A0A0D0EL55</accession>
<dbReference type="STRING" id="37752.IW18_11390"/>
<dbReference type="OrthoDB" id="8590912at2"/>
<feature type="transmembrane region" description="Helical" evidence="1">
    <location>
        <begin position="48"/>
        <end position="71"/>
    </location>
</feature>
<reference evidence="2 4" key="1">
    <citation type="submission" date="2015-01" db="EMBL/GenBank/DDBJ databases">
        <title>Genome of Flavobacterium hibernum DSM 12611.</title>
        <authorList>
            <person name="Stropko S.J."/>
            <person name="Pipes S.E."/>
            <person name="Newman J.D."/>
        </authorList>
    </citation>
    <scope>NUCLEOTIDE SEQUENCE [LARGE SCALE GENOMIC DNA]</scope>
    <source>
        <strain evidence="2 4">DSM 12611</strain>
    </source>
</reference>
<evidence type="ECO:0008006" key="6">
    <source>
        <dbReference type="Google" id="ProtNLM"/>
    </source>
</evidence>
<dbReference type="Proteomes" id="UP000032061">
    <property type="component" value="Unassembled WGS sequence"/>
</dbReference>
<evidence type="ECO:0000313" key="5">
    <source>
        <dbReference type="Proteomes" id="UP000198302"/>
    </source>
</evidence>
<organism evidence="2 4">
    <name type="scientific">Flavobacterium hibernum</name>
    <dbReference type="NCBI Taxonomy" id="37752"/>
    <lineage>
        <taxon>Bacteria</taxon>
        <taxon>Pseudomonadati</taxon>
        <taxon>Bacteroidota</taxon>
        <taxon>Flavobacteriia</taxon>
        <taxon>Flavobacteriales</taxon>
        <taxon>Flavobacteriaceae</taxon>
        <taxon>Flavobacterium</taxon>
    </lineage>
</organism>
<dbReference type="AlphaFoldDB" id="A0A0D0EL55"/>
<comment type="caution">
    <text evidence="2">The sequence shown here is derived from an EMBL/GenBank/DDBJ whole genome shotgun (WGS) entry which is preliminary data.</text>
</comment>
<evidence type="ECO:0000256" key="1">
    <source>
        <dbReference type="SAM" id="Phobius"/>
    </source>
</evidence>
<protein>
    <recommendedName>
        <fullName evidence="6">DUF3995 domain-containing protein</fullName>
    </recommendedName>
</protein>
<evidence type="ECO:0000313" key="2">
    <source>
        <dbReference type="EMBL" id="KIO52535.1"/>
    </source>
</evidence>
<dbReference type="EMBL" id="JPRK01000009">
    <property type="protein sequence ID" value="KIO52535.1"/>
    <property type="molecule type" value="Genomic_DNA"/>
</dbReference>
<keyword evidence="1" id="KW-0472">Membrane</keyword>
<reference evidence="3 5" key="2">
    <citation type="submission" date="2016-11" db="EMBL/GenBank/DDBJ databases">
        <title>Whole genomes of Flavobacteriaceae.</title>
        <authorList>
            <person name="Stine C."/>
            <person name="Li C."/>
            <person name="Tadesse D."/>
        </authorList>
    </citation>
    <scope>NUCLEOTIDE SEQUENCE [LARGE SCALE GENOMIC DNA]</scope>
    <source>
        <strain evidence="3 5">ATCC 51468</strain>
    </source>
</reference>
<keyword evidence="5" id="KW-1185">Reference proteome</keyword>
<evidence type="ECO:0000313" key="3">
    <source>
        <dbReference type="EMBL" id="OXA89168.1"/>
    </source>
</evidence>
<keyword evidence="1" id="KW-0812">Transmembrane</keyword>
<feature type="transmembrane region" description="Helical" evidence="1">
    <location>
        <begin position="121"/>
        <end position="139"/>
    </location>
</feature>
<name>A0A0D0EL55_9FLAO</name>
<dbReference type="RefSeq" id="WP_041517809.1">
    <property type="nucleotide sequence ID" value="NZ_JPRK01000009.1"/>
</dbReference>
<proteinExistence type="predicted"/>
<dbReference type="InterPro" id="IPR025058">
    <property type="entry name" value="DUF3995"/>
</dbReference>
<sequence length="140" mass="15998">MIIIALVLFLVFAALSVIHFYWAFGGKWASRAVVPTNSYGEPLFIPRVISTLIVAIGLMCFGLSYLIKYGFIGISLPEWFDKYGFWIIIFIFILRAIGDFNYVGFFKKHRNSEFALKDTKYYSPLCLLIGVLTLLVVFCN</sequence>